<dbReference type="EMBL" id="CAJVPI010000607">
    <property type="protein sequence ID" value="CAG8555280.1"/>
    <property type="molecule type" value="Genomic_DNA"/>
</dbReference>
<sequence>MRCEYILHACITIVKNITGEEISLNPHLEVAGEKSTGRVDYTVKALEELICITEGKPYQIAIGVAQVAYYAMLQPNGKKRKVAFGEEYEPSLRNNHYSHGVVFSPLHFRRNFMYM</sequence>
<keyword evidence="2" id="KW-1185">Reference proteome</keyword>
<reference evidence="1" key="1">
    <citation type="submission" date="2021-06" db="EMBL/GenBank/DDBJ databases">
        <authorList>
            <person name="Kallberg Y."/>
            <person name="Tangrot J."/>
            <person name="Rosling A."/>
        </authorList>
    </citation>
    <scope>NUCLEOTIDE SEQUENCE</scope>
    <source>
        <strain evidence="1">BR232B</strain>
    </source>
</reference>
<protein>
    <submittedName>
        <fullName evidence="1">2890_t:CDS:1</fullName>
    </submittedName>
</protein>
<evidence type="ECO:0000313" key="2">
    <source>
        <dbReference type="Proteomes" id="UP000789739"/>
    </source>
</evidence>
<gene>
    <name evidence="1" type="ORF">PBRASI_LOCUS5303</name>
</gene>
<comment type="caution">
    <text evidence="1">The sequence shown here is derived from an EMBL/GenBank/DDBJ whole genome shotgun (WGS) entry which is preliminary data.</text>
</comment>
<dbReference type="AlphaFoldDB" id="A0A9N9B8N3"/>
<dbReference type="Proteomes" id="UP000789739">
    <property type="component" value="Unassembled WGS sequence"/>
</dbReference>
<dbReference type="OrthoDB" id="2433843at2759"/>
<accession>A0A9N9B8N3</accession>
<name>A0A9N9B8N3_9GLOM</name>
<organism evidence="1 2">
    <name type="scientific">Paraglomus brasilianum</name>
    <dbReference type="NCBI Taxonomy" id="144538"/>
    <lineage>
        <taxon>Eukaryota</taxon>
        <taxon>Fungi</taxon>
        <taxon>Fungi incertae sedis</taxon>
        <taxon>Mucoromycota</taxon>
        <taxon>Glomeromycotina</taxon>
        <taxon>Glomeromycetes</taxon>
        <taxon>Paraglomerales</taxon>
        <taxon>Paraglomeraceae</taxon>
        <taxon>Paraglomus</taxon>
    </lineage>
</organism>
<proteinExistence type="predicted"/>
<evidence type="ECO:0000313" key="1">
    <source>
        <dbReference type="EMBL" id="CAG8555280.1"/>
    </source>
</evidence>